<dbReference type="NCBIfam" id="TIGR01901">
    <property type="entry name" value="adhes_NPXG"/>
    <property type="match status" value="1"/>
</dbReference>
<dbReference type="InterPro" id="IPR008638">
    <property type="entry name" value="FhaB/CdiA-like_TPS"/>
</dbReference>
<dbReference type="PANTHER" id="PTHR12338">
    <property type="entry name" value="AUTOTRANSPORTER"/>
    <property type="match status" value="1"/>
</dbReference>
<evidence type="ECO:0000313" key="4">
    <source>
        <dbReference type="Proteomes" id="UP000048926"/>
    </source>
</evidence>
<dbReference type="InterPro" id="IPR012334">
    <property type="entry name" value="Pectin_lyas_fold"/>
</dbReference>
<feature type="region of interest" description="Disordered" evidence="1">
    <location>
        <begin position="1"/>
        <end position="20"/>
    </location>
</feature>
<feature type="compositionally biased region" description="Low complexity" evidence="1">
    <location>
        <begin position="1727"/>
        <end position="1739"/>
    </location>
</feature>
<sequence length="1795" mass="179534">MASRTRNTGVSSATVEPAIPSGSNRTASLAAFLLLTTALVPTAAFAGDALPQGGSFSHGNGTITQGGSRVDVKQSSDAGIVNWGSFSIGSGNQVHFDNGAGATLNRVTGNVPSRIDGSLSATGSVFLVNPAGVAVGSGGLVSTGGSFVASTQDVTDSDFLNGGGLTFSGTSGAEVVNAGTIRSAQGDIALIARRVENSGTLEAPNGTAALAAGYEVLMKDVADADGLLSVKLGGADTEALNSGTIAAANAEIRANGGNVFALAGNTDGVVKATGVSTSGGRIFLTAGNTGKVQVSGKLKSRRLAENVPVPGAKPATEGGAITVTGGEITITGTLDASAEESGVKGGEIVVFSEDTASVSGTLSARGGVGGEGGFVETSARNTIDFAGITVDTSSEGGQTGLWLIDPVDLTVDAAAAATISSNLASNNVSLQTTNSSASGPGNQSAGDGNITINSGITWTSTNTLTLNAYNDIAINAAIDGQNGGLTLLAYGNSGTAAVGTISTGAAGAVDVDNFALTRGVWDQVGAGLPDFATNALSVGFGTFIRAQGGDGTFSNPYALFDVYGLQGITTSDRRGGGSGDISLYYELANDIDASMTSSWNNGAGFDPVSFSGSLDGKGHTIDGLYINRPSEGNVALISYWQDNYFTSGRDLEIKDLTLTNASVTGDNQTAILVGDTGGGNYHGHNMSNVTVSGTVQANSWGAGVVARYFGNIDQSTMTNVHADVSVTTTDGGSATGGLVAIMGEGLIISNSSSTGSITGGQVGGLVGTTDDNDNRIENSYSMATVTSSGSFREAGGLVGYAEDLTISNSYFAGQVLGTNGAAAGGLIGTADRNTVIENSFVTGLVEAEGYAAALVAEVSDSSVSITDTAWDTETTGQTEVIGYTNSYTPTVTNTSGLTTSQMQGSLTLGSFTLDSSIWGTGSGLFPYFKWEYAATPEAVSGIVYSDAGTTAQTGANVSALSGGNLVGSAVSGANGYYYILTTAGSLNSAGVLSYLDGESTKAATFADTVTSTGVSGADIWGNAFNVNTGAAATTDVVTALDTTIGAFSDTDLDFLFNTSAVVRTDQNGNSLDFNLNATSNFNLDNNLYAGGNLTVATNGTFSVGDSNVILWAHDGDLTVNGDVAWSNSNQLSLYADASNASIKINGSVTAANGKLRVDQTSSATNVTSTATGDIHVDDFQSDTAWLQVGSSLPDFYARDFDIQGGHFVRALGGDGSQANPYQIFDVYSLQGIQSGSGTTPVNYVLTRNIDASGTAAWNGGSGFASTSLRGNFDGGGYTIDGLTSTGNFSSIGLFGVVRADGQDVSIRDLKLTNVNIAGGVGVGGLIGAAVGGKVSVSDVSVGGTVTGAGNVGGVAGIMASEYSVTDAHSSADVTTTAYAAGGLIGNSQTSDASQVTRSSASGNVSGRYDIGGLMGRVSNVDVSRSHASGTVTLLADNTGGTTTPYGAGGLIGSIDSGSVDLSYATGTVQSSDNVATRLGGLVAYSVGAPITRSFATGDVIHTGRMAGGLVGVTASSISDSYATGDVSGSNEIGGLVGRMLDGSSVTRSYATGAVSASVNSGGLVGTMDAGTITLTNSVWDTQTTGLNNAVGDQVGGSVTNVTGVTSSAMQQLDTFVAAGFGIDDQGGTANTWRIYEGQTTPLLRGFLTAITVTGDDKSKIYDGTVYSGGFTYALSSAGASLLGSFDGGAAVTATAAGSYAIGNSFYSHQFGYDIVSVDGTLTITSPSETSGSSGNGQSSTDPRQQVLERNRLQTPDTDEALEDNPSACEPGVVGGEGAVHPCNRSFGRWLSAAAE</sequence>
<evidence type="ECO:0000256" key="1">
    <source>
        <dbReference type="SAM" id="MobiDB-lite"/>
    </source>
</evidence>
<dbReference type="RefSeq" id="WP_055656012.1">
    <property type="nucleotide sequence ID" value="NZ_CXST01000001.1"/>
</dbReference>
<feature type="region of interest" description="Disordered" evidence="1">
    <location>
        <begin position="1725"/>
        <end position="1775"/>
    </location>
</feature>
<organism evidence="3 4">
    <name type="scientific">Roseibium aggregatum</name>
    <dbReference type="NCBI Taxonomy" id="187304"/>
    <lineage>
        <taxon>Bacteria</taxon>
        <taxon>Pseudomonadati</taxon>
        <taxon>Pseudomonadota</taxon>
        <taxon>Alphaproteobacteria</taxon>
        <taxon>Hyphomicrobiales</taxon>
        <taxon>Stappiaceae</taxon>
        <taxon>Roseibium</taxon>
    </lineage>
</organism>
<protein>
    <submittedName>
        <fullName evidence="3">Heme:hemopexin utilization protein A</fullName>
    </submittedName>
</protein>
<gene>
    <name evidence="3" type="primary">hxuA</name>
    <name evidence="3" type="ORF">LAL4801_02218</name>
</gene>
<dbReference type="PANTHER" id="PTHR12338:SF5">
    <property type="entry name" value="ANTIGEN 43-RELATED"/>
    <property type="match status" value="1"/>
</dbReference>
<feature type="domain" description="Filamentous haemagglutinin FhaB/tRNA nuclease CdiA-like TPS" evidence="2">
    <location>
        <begin position="47"/>
        <end position="158"/>
    </location>
</feature>
<evidence type="ECO:0000313" key="3">
    <source>
        <dbReference type="EMBL" id="CTQ43776.1"/>
    </source>
</evidence>
<proteinExistence type="predicted"/>
<dbReference type="SMART" id="SM00912">
    <property type="entry name" value="Haemagg_act"/>
    <property type="match status" value="1"/>
</dbReference>
<dbReference type="Gene3D" id="2.160.20.110">
    <property type="match status" value="3"/>
</dbReference>
<feature type="compositionally biased region" description="Polar residues" evidence="1">
    <location>
        <begin position="1"/>
        <end position="14"/>
    </location>
</feature>
<dbReference type="Pfam" id="PF07581">
    <property type="entry name" value="Glug"/>
    <property type="match status" value="1"/>
</dbReference>
<dbReference type="InterPro" id="IPR050909">
    <property type="entry name" value="Bact_Autotransporter_VF"/>
</dbReference>
<accession>A0A0M6Y0Y5</accession>
<reference evidence="4" key="1">
    <citation type="submission" date="2015-07" db="EMBL/GenBank/DDBJ databases">
        <authorList>
            <person name="Rodrigo-Torres Lidia"/>
            <person name="Arahal R.David."/>
        </authorList>
    </citation>
    <scope>NUCLEOTIDE SEQUENCE [LARGE SCALE GENOMIC DNA]</scope>
    <source>
        <strain evidence="4">CECT 4801</strain>
    </source>
</reference>
<dbReference type="SUPFAM" id="SSF51126">
    <property type="entry name" value="Pectin lyase-like"/>
    <property type="match status" value="1"/>
</dbReference>
<dbReference type="Gene3D" id="2.160.20.10">
    <property type="entry name" value="Single-stranded right-handed beta-helix, Pectin lyase-like"/>
    <property type="match status" value="1"/>
</dbReference>
<dbReference type="Pfam" id="PF05860">
    <property type="entry name" value="TPS"/>
    <property type="match status" value="1"/>
</dbReference>
<dbReference type="InterPro" id="IPR011493">
    <property type="entry name" value="GLUG"/>
</dbReference>
<dbReference type="STRING" id="187304.B0E33_18385"/>
<evidence type="ECO:0000259" key="2">
    <source>
        <dbReference type="SMART" id="SM00912"/>
    </source>
</evidence>
<dbReference type="EMBL" id="CXST01000001">
    <property type="protein sequence ID" value="CTQ43776.1"/>
    <property type="molecule type" value="Genomic_DNA"/>
</dbReference>
<dbReference type="Proteomes" id="UP000048926">
    <property type="component" value="Unassembled WGS sequence"/>
</dbReference>
<name>A0A0M6Y0Y5_9HYPH</name>
<keyword evidence="4" id="KW-1185">Reference proteome</keyword>
<dbReference type="InterPro" id="IPR011050">
    <property type="entry name" value="Pectin_lyase_fold/virulence"/>
</dbReference>